<gene>
    <name evidence="1" type="ORF">ECRASSUSDP1_LOCUS9790</name>
</gene>
<protein>
    <submittedName>
        <fullName evidence="1">Uncharacterized protein</fullName>
    </submittedName>
</protein>
<name>A0AAD1UKJ5_EUPCR</name>
<proteinExistence type="predicted"/>
<dbReference type="Proteomes" id="UP001295684">
    <property type="component" value="Unassembled WGS sequence"/>
</dbReference>
<organism evidence="1 2">
    <name type="scientific">Euplotes crassus</name>
    <dbReference type="NCBI Taxonomy" id="5936"/>
    <lineage>
        <taxon>Eukaryota</taxon>
        <taxon>Sar</taxon>
        <taxon>Alveolata</taxon>
        <taxon>Ciliophora</taxon>
        <taxon>Intramacronucleata</taxon>
        <taxon>Spirotrichea</taxon>
        <taxon>Hypotrichia</taxon>
        <taxon>Euplotida</taxon>
        <taxon>Euplotidae</taxon>
        <taxon>Moneuplotes</taxon>
    </lineage>
</organism>
<dbReference type="EMBL" id="CAMPGE010009631">
    <property type="protein sequence ID" value="CAI2368497.1"/>
    <property type="molecule type" value="Genomic_DNA"/>
</dbReference>
<sequence length="342" mass="40230">MKEELRQQSKQSRINVFAPDEKIITKRRAGSQQAKVNKNRIMGYRNSLVQNNFNRSGMLKTARELNPKDELYEIPKNLMNEIDEISSLKALKDKKVDKTDMSIFQDSNAKGMKKHNSMPNIKEIPKTHKNAFNIKKASVLDIISTIESPSHWRYFLRKKEKKDKYLSNMKSGPFLAGSTHSGFGNTVGIGWKNKKLQQTLTGKMYTGSEQDEELYKTIKNFNYKVADELSPQQILGRQNEQEIERMKILRNIKKKSADLQEKRRRYKKNFQQKKPRFGLNAETYIENESSFISKLDEQQSALKRSKERMAIIHSKKYSKYWENPRVHRLTRSKEFFPYEAFQ</sequence>
<evidence type="ECO:0000313" key="2">
    <source>
        <dbReference type="Proteomes" id="UP001295684"/>
    </source>
</evidence>
<comment type="caution">
    <text evidence="1">The sequence shown here is derived from an EMBL/GenBank/DDBJ whole genome shotgun (WGS) entry which is preliminary data.</text>
</comment>
<accession>A0AAD1UKJ5</accession>
<dbReference type="AlphaFoldDB" id="A0AAD1UKJ5"/>
<evidence type="ECO:0000313" key="1">
    <source>
        <dbReference type="EMBL" id="CAI2368497.1"/>
    </source>
</evidence>
<keyword evidence="2" id="KW-1185">Reference proteome</keyword>
<reference evidence="1" key="1">
    <citation type="submission" date="2023-07" db="EMBL/GenBank/DDBJ databases">
        <authorList>
            <consortium name="AG Swart"/>
            <person name="Singh M."/>
            <person name="Singh A."/>
            <person name="Seah K."/>
            <person name="Emmerich C."/>
        </authorList>
    </citation>
    <scope>NUCLEOTIDE SEQUENCE</scope>
    <source>
        <strain evidence="1">DP1</strain>
    </source>
</reference>